<dbReference type="InterPro" id="IPR002173">
    <property type="entry name" value="Carboh/pur_kinase_PfkB_CS"/>
</dbReference>
<accession>A0ABN1F8T5</accession>
<evidence type="ECO:0000313" key="5">
    <source>
        <dbReference type="Proteomes" id="UP001500668"/>
    </source>
</evidence>
<organism evidence="4 5">
    <name type="scientific">Streptomyces crystallinus</name>
    <dbReference type="NCBI Taxonomy" id="68191"/>
    <lineage>
        <taxon>Bacteria</taxon>
        <taxon>Bacillati</taxon>
        <taxon>Actinomycetota</taxon>
        <taxon>Actinomycetes</taxon>
        <taxon>Kitasatosporales</taxon>
        <taxon>Streptomycetaceae</taxon>
        <taxon>Streptomyces</taxon>
    </lineage>
</organism>
<proteinExistence type="predicted"/>
<reference evidence="4 5" key="1">
    <citation type="journal article" date="2019" name="Int. J. Syst. Evol. Microbiol.">
        <title>The Global Catalogue of Microorganisms (GCM) 10K type strain sequencing project: providing services to taxonomists for standard genome sequencing and annotation.</title>
        <authorList>
            <consortium name="The Broad Institute Genomics Platform"/>
            <consortium name="The Broad Institute Genome Sequencing Center for Infectious Disease"/>
            <person name="Wu L."/>
            <person name="Ma J."/>
        </authorList>
    </citation>
    <scope>NUCLEOTIDE SEQUENCE [LARGE SCALE GENOMIC DNA]</scope>
    <source>
        <strain evidence="4 5">JCM 5067</strain>
    </source>
</reference>
<evidence type="ECO:0000259" key="3">
    <source>
        <dbReference type="Pfam" id="PF00294"/>
    </source>
</evidence>
<comment type="caution">
    <text evidence="4">The sequence shown here is derived from an EMBL/GenBank/DDBJ whole genome shotgun (WGS) entry which is preliminary data.</text>
</comment>
<dbReference type="InterPro" id="IPR029056">
    <property type="entry name" value="Ribokinase-like"/>
</dbReference>
<name>A0ABN1F8T5_9ACTN</name>
<evidence type="ECO:0000256" key="2">
    <source>
        <dbReference type="ARBA" id="ARBA00022777"/>
    </source>
</evidence>
<evidence type="ECO:0000256" key="1">
    <source>
        <dbReference type="ARBA" id="ARBA00022679"/>
    </source>
</evidence>
<dbReference type="PANTHER" id="PTHR10584">
    <property type="entry name" value="SUGAR KINASE"/>
    <property type="match status" value="1"/>
</dbReference>
<dbReference type="Proteomes" id="UP001500668">
    <property type="component" value="Unassembled WGS sequence"/>
</dbReference>
<keyword evidence="2" id="KW-0418">Kinase</keyword>
<dbReference type="PANTHER" id="PTHR10584:SF166">
    <property type="entry name" value="RIBOKINASE"/>
    <property type="match status" value="1"/>
</dbReference>
<dbReference type="EMBL" id="BAAACA010000006">
    <property type="protein sequence ID" value="GAA0584880.1"/>
    <property type="molecule type" value="Genomic_DNA"/>
</dbReference>
<feature type="domain" description="Carbohydrate kinase PfkB" evidence="3">
    <location>
        <begin position="20"/>
        <end position="314"/>
    </location>
</feature>
<dbReference type="Pfam" id="PF00294">
    <property type="entry name" value="PfkB"/>
    <property type="match status" value="1"/>
</dbReference>
<keyword evidence="1" id="KW-0808">Transferase</keyword>
<dbReference type="SUPFAM" id="SSF53613">
    <property type="entry name" value="Ribokinase-like"/>
    <property type="match status" value="1"/>
</dbReference>
<dbReference type="InterPro" id="IPR011611">
    <property type="entry name" value="PfkB_dom"/>
</dbReference>
<gene>
    <name evidence="4" type="ORF">GCM10010394_12120</name>
</gene>
<sequence>MPPAPSDRPSNPPFDRPFDLLVVGDANPDVVLGPVPRDLAYGQREQLVERADLVLGGSAAIMACGAARLGLRVAFAGRVGDDPAGAFVRTALTARGVDTSALTTDPELATPLTAVLTRGADRAILTAPGCLAATGPGDVPDALLAGTRHVHAASFFLMPRLAGALAEVFARARELGATTSLDTNDDPSGRWDPELLDPVLNVTDQLLPNAAEARALTGVARGVAEAAAALARRGPLVVVKNSAEGALAHDGTRVTAAPALPVEPLDTVGAGDSFDAGFVAAVLRGLGLADALAVAAVCGSLSTRGRGGTEAQPTWDEAVARVPGAGASEARGVTGVTGITGVTGVSA</sequence>
<dbReference type="Gene3D" id="3.40.1190.20">
    <property type="match status" value="1"/>
</dbReference>
<dbReference type="PROSITE" id="PS00584">
    <property type="entry name" value="PFKB_KINASES_2"/>
    <property type="match status" value="1"/>
</dbReference>
<protein>
    <recommendedName>
        <fullName evidence="3">Carbohydrate kinase PfkB domain-containing protein</fullName>
    </recommendedName>
</protein>
<keyword evidence="5" id="KW-1185">Reference proteome</keyword>
<evidence type="ECO:0000313" key="4">
    <source>
        <dbReference type="EMBL" id="GAA0584880.1"/>
    </source>
</evidence>